<dbReference type="AlphaFoldDB" id="A0A3M3Y2V9"/>
<gene>
    <name evidence="1" type="ORF">NCTC10038_00913</name>
</gene>
<dbReference type="Proteomes" id="UP000248640">
    <property type="component" value="Chromosome 1"/>
</dbReference>
<dbReference type="RefSeq" id="WP_084375842.1">
    <property type="nucleotide sequence ID" value="NZ_CBCRXZ010000034.1"/>
</dbReference>
<reference evidence="1 2" key="1">
    <citation type="submission" date="2018-06" db="EMBL/GenBank/DDBJ databases">
        <authorList>
            <consortium name="Pathogen Informatics"/>
            <person name="Doyle S."/>
        </authorList>
    </citation>
    <scope>NUCLEOTIDE SEQUENCE [LARGE SCALE GENOMIC DNA]</scope>
    <source>
        <strain evidence="1 2">NCTC10038</strain>
    </source>
</reference>
<evidence type="ECO:0000313" key="2">
    <source>
        <dbReference type="Proteomes" id="UP000248640"/>
    </source>
</evidence>
<dbReference type="NCBIfam" id="TIGR03759">
    <property type="entry name" value="conj_TIGR03759"/>
    <property type="match status" value="1"/>
</dbReference>
<accession>A0A3M3Y2V9</accession>
<evidence type="ECO:0000313" key="1">
    <source>
        <dbReference type="EMBL" id="SQF89530.1"/>
    </source>
</evidence>
<dbReference type="GeneID" id="61636910"/>
<proteinExistence type="predicted"/>
<name>A0A3M3Y2V9_PSEFL</name>
<organism evidence="1 2">
    <name type="scientific">Pseudomonas fluorescens</name>
    <dbReference type="NCBI Taxonomy" id="294"/>
    <lineage>
        <taxon>Bacteria</taxon>
        <taxon>Pseudomonadati</taxon>
        <taxon>Pseudomonadota</taxon>
        <taxon>Gammaproteobacteria</taxon>
        <taxon>Pseudomonadales</taxon>
        <taxon>Pseudomonadaceae</taxon>
        <taxon>Pseudomonas</taxon>
    </lineage>
</organism>
<sequence>MYFPTSISEKQRSTSASRLTTGLAILAFAYGCHAAPEHATSTTSTQINEHGIQNPSEAASQTELARDWGLTPQEWTRYKMVMEGPRGIYSPGLDPLTALGIEAKSAEERRRYAELQVQAERQRIDKELAYQRAYDQAFARLYPNEKVIQISSGPTSPAGSGTTTALKGTGRLAVFVQDSCTACIARVKDLQSQKQPFDLYFVGSQGDDETIRRWAILAGIEPTSVRNRQITLNHDAGRWLGIGLGGELPAVVREVNGQWQRQ</sequence>
<protein>
    <submittedName>
        <fullName evidence="1">Integrating conjugative element protein</fullName>
    </submittedName>
</protein>
<dbReference type="EMBL" id="LS483372">
    <property type="protein sequence ID" value="SQF89530.1"/>
    <property type="molecule type" value="Genomic_DNA"/>
</dbReference>
<dbReference type="InterPro" id="IPR022293">
    <property type="entry name" value="Integrating-conj_element"/>
</dbReference>